<dbReference type="Gene3D" id="3.40.30.10">
    <property type="entry name" value="Glutaredoxin"/>
    <property type="match status" value="1"/>
</dbReference>
<dbReference type="Pfam" id="PF13098">
    <property type="entry name" value="Thioredoxin_2"/>
    <property type="match status" value="1"/>
</dbReference>
<accession>A0ABU3C7N0</accession>
<dbReference type="InterPro" id="IPR036249">
    <property type="entry name" value="Thioredoxin-like_sf"/>
</dbReference>
<protein>
    <submittedName>
        <fullName evidence="2">Thioredoxin family protein</fullName>
    </submittedName>
</protein>
<dbReference type="RefSeq" id="WP_311533755.1">
    <property type="nucleotide sequence ID" value="NZ_JAVRHQ010000003.1"/>
</dbReference>
<dbReference type="InterPro" id="IPR012336">
    <property type="entry name" value="Thioredoxin-like_fold"/>
</dbReference>
<keyword evidence="3" id="KW-1185">Reference proteome</keyword>
<comment type="caution">
    <text evidence="2">The sequence shown here is derived from an EMBL/GenBank/DDBJ whole genome shotgun (WGS) entry which is preliminary data.</text>
</comment>
<feature type="domain" description="Thioredoxin" evidence="1">
    <location>
        <begin position="5"/>
        <end position="157"/>
    </location>
</feature>
<dbReference type="PROSITE" id="PS51352">
    <property type="entry name" value="THIOREDOXIN_2"/>
    <property type="match status" value="1"/>
</dbReference>
<evidence type="ECO:0000313" key="2">
    <source>
        <dbReference type="EMBL" id="MDT0642085.1"/>
    </source>
</evidence>
<organism evidence="2 3">
    <name type="scientific">Autumnicola tepida</name>
    <dbReference type="NCBI Taxonomy" id="3075595"/>
    <lineage>
        <taxon>Bacteria</taxon>
        <taxon>Pseudomonadati</taxon>
        <taxon>Bacteroidota</taxon>
        <taxon>Flavobacteriia</taxon>
        <taxon>Flavobacteriales</taxon>
        <taxon>Flavobacteriaceae</taxon>
        <taxon>Autumnicola</taxon>
    </lineage>
</organism>
<dbReference type="SUPFAM" id="SSF52833">
    <property type="entry name" value="Thioredoxin-like"/>
    <property type="match status" value="1"/>
</dbReference>
<dbReference type="PANTHER" id="PTHR32234">
    <property type="entry name" value="THIOL:DISULFIDE INTERCHANGE PROTEIN DSBD"/>
    <property type="match status" value="1"/>
</dbReference>
<dbReference type="Proteomes" id="UP001262889">
    <property type="component" value="Unassembled WGS sequence"/>
</dbReference>
<dbReference type="PANTHER" id="PTHR32234:SF0">
    <property type="entry name" value="THIOL:DISULFIDE INTERCHANGE PROTEIN DSBD"/>
    <property type="match status" value="1"/>
</dbReference>
<dbReference type="InterPro" id="IPR013766">
    <property type="entry name" value="Thioredoxin_domain"/>
</dbReference>
<dbReference type="EMBL" id="JAVRHQ010000003">
    <property type="protein sequence ID" value="MDT0642085.1"/>
    <property type="molecule type" value="Genomic_DNA"/>
</dbReference>
<gene>
    <name evidence="2" type="ORF">RM553_04500</name>
</gene>
<evidence type="ECO:0000259" key="1">
    <source>
        <dbReference type="PROSITE" id="PS51352"/>
    </source>
</evidence>
<sequence length="160" mass="18924">MNTKLPILLIFTFFSLLCFGQKKGEINWLNFEQLEDSLQAKPKKTFIYFYADWCVYCKKMERNAFRNPAVTEKLHSNYYAVKMNAESTDTIHFDGQKFYNLQAETQRNGIHAIPLLLASRKNREFSLPAILVLDENFKVKDRKFEYLTSEKLKKLMSEKD</sequence>
<proteinExistence type="predicted"/>
<reference evidence="2 3" key="1">
    <citation type="submission" date="2023-09" db="EMBL/GenBank/DDBJ databases">
        <authorList>
            <person name="Rey-Velasco X."/>
        </authorList>
    </citation>
    <scope>NUCLEOTIDE SEQUENCE [LARGE SCALE GENOMIC DNA]</scope>
    <source>
        <strain evidence="2 3">F363</strain>
    </source>
</reference>
<name>A0ABU3C7N0_9FLAO</name>
<evidence type="ECO:0000313" key="3">
    <source>
        <dbReference type="Proteomes" id="UP001262889"/>
    </source>
</evidence>